<evidence type="ECO:0000256" key="2">
    <source>
        <dbReference type="ARBA" id="ARBA00022676"/>
    </source>
</evidence>
<evidence type="ECO:0000313" key="4">
    <source>
        <dbReference type="EMBL" id="MBF9233878.1"/>
    </source>
</evidence>
<organism evidence="4 5">
    <name type="scientific">Microvirga alba</name>
    <dbReference type="NCBI Taxonomy" id="2791025"/>
    <lineage>
        <taxon>Bacteria</taxon>
        <taxon>Pseudomonadati</taxon>
        <taxon>Pseudomonadota</taxon>
        <taxon>Alphaproteobacteria</taxon>
        <taxon>Hyphomicrobiales</taxon>
        <taxon>Methylobacteriaceae</taxon>
        <taxon>Microvirga</taxon>
    </lineage>
</organism>
<dbReference type="RefSeq" id="WP_196271865.1">
    <property type="nucleotide sequence ID" value="NZ_JADQDO010000004.1"/>
</dbReference>
<accession>A0A931BPW6</accession>
<dbReference type="GO" id="GO:0016757">
    <property type="term" value="F:glycosyltransferase activity"/>
    <property type="evidence" value="ECO:0007669"/>
    <property type="project" value="UniProtKB-KW"/>
</dbReference>
<proteinExistence type="inferred from homology"/>
<dbReference type="Gene3D" id="3.90.550.10">
    <property type="entry name" value="Spore Coat Polysaccharide Biosynthesis Protein SpsA, Chain A"/>
    <property type="match status" value="1"/>
</dbReference>
<dbReference type="EMBL" id="JADQDO010000004">
    <property type="protein sequence ID" value="MBF9233878.1"/>
    <property type="molecule type" value="Genomic_DNA"/>
</dbReference>
<dbReference type="CDD" id="cd00761">
    <property type="entry name" value="Glyco_tranf_GTA_type"/>
    <property type="match status" value="1"/>
</dbReference>
<keyword evidence="2" id="KW-0328">Glycosyltransferase</keyword>
<dbReference type="PANTHER" id="PTHR43179:SF12">
    <property type="entry name" value="GALACTOFURANOSYLTRANSFERASE GLFT2"/>
    <property type="match status" value="1"/>
</dbReference>
<dbReference type="AlphaFoldDB" id="A0A931BPW6"/>
<comment type="caution">
    <text evidence="4">The sequence shown here is derived from an EMBL/GenBank/DDBJ whole genome shotgun (WGS) entry which is preliminary data.</text>
</comment>
<name>A0A931BPW6_9HYPH</name>
<dbReference type="PANTHER" id="PTHR43179">
    <property type="entry name" value="RHAMNOSYLTRANSFERASE WBBL"/>
    <property type="match status" value="1"/>
</dbReference>
<protein>
    <submittedName>
        <fullName evidence="4">Glycosyltransferase</fullName>
    </submittedName>
</protein>
<sequence>MAPLETTATILSPGQADEPQAVLLGSGVILVSWDVPQAVHASAALSAAQGHSVAPAASLRLSRTDGGTRLLWATRCPESGPLHITLSTGALGSKTSLAIQPDTVIPVAGSDNLVQGLDEQACETLISTLLNVWSGLFRLRRDGMFIECLLGLMRQPASTSEAATIVARAVGDIVLLQAALPPRFGEIDAIYCVGRDGLRRLPGRPRRGPLGGGREMVHLLTSGKYLAGREAFVVFAGSEGLQVQSLAKSEPQPLPLTRWLREQTKRAPGLREHLLIGLSDHASFGKAAALEAQLSVPLKPQRVGANTSGLAAEITCAISTPAGTLLAGWLRDPLNLVAGIAAVVSDGTIHDLTSALHRYPIVVEGPNAGRVSGTGFATLAPSVGGDAPILQPRFRLLLKSGAFHPLVPTPQPADPAEARAVALRAVPPQHVNDKLLSEVLAPVIADLHAKTQTHIGQPHVRVIGTLIARPKASVVIPLYKVLDFLRFQIAAFATDPWFRKHAELIYVLDTPEQATEVDHLLTGLHLVYGLPMTLAIMDRNSGYARACNAGAAASRGEILALVNSDVIPTAPGWIEKLAERLDNRRRVGAVGPKLLFEDGSLQHAGMHFARDHRGRWLNHHYFKGMPRHYAPATEERFVPAVTGACLVMPRALFEKVGGFSDDYVIGDYEDSDLCLKIAAAGRKISYVPDVELYHLERKSMSLNPEYMKGIAWQYNCALHTSRWGDMIASVMNTYTRPGRPRSKAA</sequence>
<dbReference type="Proteomes" id="UP000599312">
    <property type="component" value="Unassembled WGS sequence"/>
</dbReference>
<dbReference type="Pfam" id="PF13641">
    <property type="entry name" value="Glyco_tranf_2_3"/>
    <property type="match status" value="1"/>
</dbReference>
<gene>
    <name evidence="4" type="ORF">I2H38_10870</name>
</gene>
<keyword evidence="3" id="KW-0808">Transferase</keyword>
<evidence type="ECO:0000256" key="3">
    <source>
        <dbReference type="ARBA" id="ARBA00022679"/>
    </source>
</evidence>
<evidence type="ECO:0000313" key="5">
    <source>
        <dbReference type="Proteomes" id="UP000599312"/>
    </source>
</evidence>
<dbReference type="SUPFAM" id="SSF53448">
    <property type="entry name" value="Nucleotide-diphospho-sugar transferases"/>
    <property type="match status" value="1"/>
</dbReference>
<reference evidence="4" key="1">
    <citation type="submission" date="2020-11" db="EMBL/GenBank/DDBJ databases">
        <authorList>
            <person name="Kim M.K."/>
        </authorList>
    </citation>
    <scope>NUCLEOTIDE SEQUENCE</scope>
    <source>
        <strain evidence="4">BT350</strain>
    </source>
</reference>
<comment type="similarity">
    <text evidence="1">Belongs to the glycosyltransferase 2 family.</text>
</comment>
<evidence type="ECO:0000256" key="1">
    <source>
        <dbReference type="ARBA" id="ARBA00006739"/>
    </source>
</evidence>
<keyword evidence="5" id="KW-1185">Reference proteome</keyword>
<dbReference type="InterPro" id="IPR029044">
    <property type="entry name" value="Nucleotide-diphossugar_trans"/>
</dbReference>